<organism evidence="1 2">
    <name type="scientific">Allacma fusca</name>
    <dbReference type="NCBI Taxonomy" id="39272"/>
    <lineage>
        <taxon>Eukaryota</taxon>
        <taxon>Metazoa</taxon>
        <taxon>Ecdysozoa</taxon>
        <taxon>Arthropoda</taxon>
        <taxon>Hexapoda</taxon>
        <taxon>Collembola</taxon>
        <taxon>Symphypleona</taxon>
        <taxon>Sminthuridae</taxon>
        <taxon>Allacma</taxon>
    </lineage>
</organism>
<feature type="non-terminal residue" evidence="1">
    <location>
        <position position="47"/>
    </location>
</feature>
<name>A0A8J2J0W7_9HEXA</name>
<keyword evidence="2" id="KW-1185">Reference proteome</keyword>
<comment type="caution">
    <text evidence="1">The sequence shown here is derived from an EMBL/GenBank/DDBJ whole genome shotgun (WGS) entry which is preliminary data.</text>
</comment>
<reference evidence="1" key="1">
    <citation type="submission" date="2021-06" db="EMBL/GenBank/DDBJ databases">
        <authorList>
            <person name="Hodson N. C."/>
            <person name="Mongue J. A."/>
            <person name="Jaron S. K."/>
        </authorList>
    </citation>
    <scope>NUCLEOTIDE SEQUENCE</scope>
</reference>
<sequence>EKKLVKLDTKSKNKTITEAEQIEYNDNGTELAKKYFKYQKFLGSECQ</sequence>
<dbReference type="Proteomes" id="UP000708208">
    <property type="component" value="Unassembled WGS sequence"/>
</dbReference>
<accession>A0A8J2J0W7</accession>
<evidence type="ECO:0000313" key="2">
    <source>
        <dbReference type="Proteomes" id="UP000708208"/>
    </source>
</evidence>
<evidence type="ECO:0000313" key="1">
    <source>
        <dbReference type="EMBL" id="CAG7673165.1"/>
    </source>
</evidence>
<feature type="non-terminal residue" evidence="1">
    <location>
        <position position="1"/>
    </location>
</feature>
<proteinExistence type="predicted"/>
<dbReference type="EMBL" id="CAJVCH010012686">
    <property type="protein sequence ID" value="CAG7673165.1"/>
    <property type="molecule type" value="Genomic_DNA"/>
</dbReference>
<protein>
    <submittedName>
        <fullName evidence="1">Uncharacterized protein</fullName>
    </submittedName>
</protein>
<gene>
    <name evidence="1" type="ORF">AFUS01_LOCUS2225</name>
</gene>
<dbReference type="AlphaFoldDB" id="A0A8J2J0W7"/>